<evidence type="ECO:0000313" key="5">
    <source>
        <dbReference type="EMBL" id="NDW14758.1"/>
    </source>
</evidence>
<dbReference type="RefSeq" id="WP_163105327.1">
    <property type="nucleotide sequence ID" value="NZ_JAAAWO010000002.1"/>
</dbReference>
<comment type="cofactor">
    <cofactor evidence="1">
        <name>L-ascorbate</name>
        <dbReference type="ChEBI" id="CHEBI:38290"/>
    </cofactor>
</comment>
<dbReference type="InterPro" id="IPR039558">
    <property type="entry name" value="TPA1/OFD1_N"/>
</dbReference>
<accession>A0A6N9TJ82</accession>
<dbReference type="GO" id="GO:0005737">
    <property type="term" value="C:cytoplasm"/>
    <property type="evidence" value="ECO:0007669"/>
    <property type="project" value="TreeGrafter"/>
</dbReference>
<evidence type="ECO:0000256" key="2">
    <source>
        <dbReference type="ARBA" id="ARBA00022964"/>
    </source>
</evidence>
<keyword evidence="2" id="KW-0223">Dioxygenase</keyword>
<reference evidence="5 6" key="1">
    <citation type="submission" date="2020-01" db="EMBL/GenBank/DDBJ databases">
        <title>Genomes of bacteria type strains.</title>
        <authorList>
            <person name="Chen J."/>
            <person name="Zhu S."/>
            <person name="Yang J."/>
        </authorList>
    </citation>
    <scope>NUCLEOTIDE SEQUENCE [LARGE SCALE GENOMIC DNA]</scope>
    <source>
        <strain evidence="5 6">LMG 24078</strain>
    </source>
</reference>
<dbReference type="GO" id="GO:0031418">
    <property type="term" value="F:L-ascorbic acid binding"/>
    <property type="evidence" value="ECO:0007669"/>
    <property type="project" value="InterPro"/>
</dbReference>
<gene>
    <name evidence="5" type="ORF">GTQ48_04330</name>
</gene>
<proteinExistence type="predicted"/>
<dbReference type="GO" id="GO:0005506">
    <property type="term" value="F:iron ion binding"/>
    <property type="evidence" value="ECO:0007669"/>
    <property type="project" value="InterPro"/>
</dbReference>
<dbReference type="InterPro" id="IPR006620">
    <property type="entry name" value="Pro_4_hyd_alph"/>
</dbReference>
<comment type="caution">
    <text evidence="5">The sequence shown here is derived from an EMBL/GenBank/DDBJ whole genome shotgun (WGS) entry which is preliminary data.</text>
</comment>
<dbReference type="Pfam" id="PF13661">
    <property type="entry name" value="2OG-FeII_Oxy_4"/>
    <property type="match status" value="1"/>
</dbReference>
<dbReference type="AlphaFoldDB" id="A0A6N9TJ82"/>
<dbReference type="Gene3D" id="2.60.120.620">
    <property type="entry name" value="q2cbj1_9rhob like domain"/>
    <property type="match status" value="1"/>
</dbReference>
<dbReference type="SMART" id="SM00702">
    <property type="entry name" value="P4Hc"/>
    <property type="match status" value="1"/>
</dbReference>
<keyword evidence="3" id="KW-0560">Oxidoreductase</keyword>
<dbReference type="GO" id="GO:0006449">
    <property type="term" value="P:regulation of translational termination"/>
    <property type="evidence" value="ECO:0007669"/>
    <property type="project" value="TreeGrafter"/>
</dbReference>
<protein>
    <submittedName>
        <fullName evidence="5">Proline hydroxylase</fullName>
    </submittedName>
</protein>
<feature type="domain" description="Prolyl 4-hydroxylase alpha subunit" evidence="4">
    <location>
        <begin position="22"/>
        <end position="201"/>
    </location>
</feature>
<evidence type="ECO:0000313" key="6">
    <source>
        <dbReference type="Proteomes" id="UP000471381"/>
    </source>
</evidence>
<dbReference type="Proteomes" id="UP000471381">
    <property type="component" value="Unassembled WGS sequence"/>
</dbReference>
<dbReference type="PANTHER" id="PTHR12117:SF0">
    <property type="entry name" value="PROLYL 3-HYDROXYLASE OGFOD1"/>
    <property type="match status" value="1"/>
</dbReference>
<sequence>MSFEEAAHLYQALSENVTFDTAMAVDGRNIVVSAEEWKALKDEQRKQIYFNLMENAAKGNGFSYGRRYITESEANTVLNNFFSALNSERVLSAMSEMTGMGDLNYASMQATRFVPGQFLTRHKDVVEQEGRKLAYVFNLSPEWHPDWGGLLQFFNEDGATTESWTPNFNTLSLFTVENIHSVTYLTPFAKKPRYALTGWFGKR</sequence>
<evidence type="ECO:0000259" key="4">
    <source>
        <dbReference type="SMART" id="SM00702"/>
    </source>
</evidence>
<dbReference type="GO" id="GO:0031543">
    <property type="term" value="F:peptidyl-proline dioxygenase activity"/>
    <property type="evidence" value="ECO:0007669"/>
    <property type="project" value="TreeGrafter"/>
</dbReference>
<name>A0A6N9TJ82_9ALTE</name>
<evidence type="ECO:0000256" key="3">
    <source>
        <dbReference type="ARBA" id="ARBA00023002"/>
    </source>
</evidence>
<evidence type="ECO:0000256" key="1">
    <source>
        <dbReference type="ARBA" id="ARBA00001961"/>
    </source>
</evidence>
<dbReference type="EMBL" id="JAAAWO010000002">
    <property type="protein sequence ID" value="NDW14758.1"/>
    <property type="molecule type" value="Genomic_DNA"/>
</dbReference>
<dbReference type="PANTHER" id="PTHR12117">
    <property type="entry name" value="HISTONE ACETYLTRANSFERASE COMPLEX"/>
    <property type="match status" value="1"/>
</dbReference>
<keyword evidence="6" id="KW-1185">Reference proteome</keyword>
<organism evidence="5 6">
    <name type="scientific">Alteromonas genovensis</name>
    <dbReference type="NCBI Taxonomy" id="471225"/>
    <lineage>
        <taxon>Bacteria</taxon>
        <taxon>Pseudomonadati</taxon>
        <taxon>Pseudomonadota</taxon>
        <taxon>Gammaproteobacteria</taxon>
        <taxon>Alteromonadales</taxon>
        <taxon>Alteromonadaceae</taxon>
        <taxon>Alteromonas/Salinimonas group</taxon>
        <taxon>Alteromonas</taxon>
    </lineage>
</organism>
<dbReference type="InterPro" id="IPR051842">
    <property type="entry name" value="uS12_prolyl_hydroxylase"/>
</dbReference>